<reference evidence="1 2" key="1">
    <citation type="submission" date="2017-07" db="EMBL/GenBank/DDBJ databases">
        <title>Draft whole genome sequences of clinical Proprionibacteriaceae strains.</title>
        <authorList>
            <person name="Bernier A.-M."/>
            <person name="Bernard K."/>
            <person name="Domingo M.-C."/>
        </authorList>
    </citation>
    <scope>NUCLEOTIDE SEQUENCE [LARGE SCALE GENOMIC DNA]</scope>
    <source>
        <strain evidence="1 2">NML 130396</strain>
    </source>
</reference>
<dbReference type="Proteomes" id="UP000216311">
    <property type="component" value="Unassembled WGS sequence"/>
</dbReference>
<organism evidence="1 2">
    <name type="scientific">Enemella dayhoffiae</name>
    <dbReference type="NCBI Taxonomy" id="2016507"/>
    <lineage>
        <taxon>Bacteria</taxon>
        <taxon>Bacillati</taxon>
        <taxon>Actinomycetota</taxon>
        <taxon>Actinomycetes</taxon>
        <taxon>Propionibacteriales</taxon>
        <taxon>Propionibacteriaceae</taxon>
        <taxon>Enemella</taxon>
    </lineage>
</organism>
<dbReference type="EMBL" id="NMVQ01000023">
    <property type="protein sequence ID" value="OYO20844.1"/>
    <property type="molecule type" value="Genomic_DNA"/>
</dbReference>
<evidence type="ECO:0000313" key="1">
    <source>
        <dbReference type="EMBL" id="OYO20844.1"/>
    </source>
</evidence>
<accession>A0A255H2K1</accession>
<protein>
    <submittedName>
        <fullName evidence="1">Uncharacterized protein</fullName>
    </submittedName>
</protein>
<keyword evidence="2" id="KW-1185">Reference proteome</keyword>
<proteinExistence type="predicted"/>
<dbReference type="AlphaFoldDB" id="A0A255H2K1"/>
<sequence>MLNLRHRHPVPWQHTCRHLSFQQARQFDSEFGPKLPGWTPGKISNVTETRAALLLDAEEHRQASLAGRRGSFHPSPHPWHHPW</sequence>
<name>A0A255H2K1_9ACTN</name>
<gene>
    <name evidence="1" type="ORF">CGZ93_11485</name>
</gene>
<evidence type="ECO:0000313" key="2">
    <source>
        <dbReference type="Proteomes" id="UP000216311"/>
    </source>
</evidence>
<comment type="caution">
    <text evidence="1">The sequence shown here is derived from an EMBL/GenBank/DDBJ whole genome shotgun (WGS) entry which is preliminary data.</text>
</comment>